<evidence type="ECO:0000256" key="5">
    <source>
        <dbReference type="ARBA" id="ARBA00022989"/>
    </source>
</evidence>
<dbReference type="Proteomes" id="UP000218164">
    <property type="component" value="Unassembled WGS sequence"/>
</dbReference>
<feature type="domain" description="ABC transmembrane type-1" evidence="9">
    <location>
        <begin position="54"/>
        <end position="306"/>
    </location>
</feature>
<comment type="subcellular location">
    <subcellularLocation>
        <location evidence="1">Membrane</location>
        <topology evidence="1">Multi-pass membrane protein</topology>
    </subcellularLocation>
</comment>
<feature type="domain" description="ABC transporter" evidence="8">
    <location>
        <begin position="338"/>
        <end position="572"/>
    </location>
</feature>
<evidence type="ECO:0000256" key="3">
    <source>
        <dbReference type="ARBA" id="ARBA00022741"/>
    </source>
</evidence>
<evidence type="ECO:0000256" key="6">
    <source>
        <dbReference type="ARBA" id="ARBA00023136"/>
    </source>
</evidence>
<dbReference type="SMART" id="SM00382">
    <property type="entry name" value="AAA"/>
    <property type="match status" value="1"/>
</dbReference>
<evidence type="ECO:0000256" key="1">
    <source>
        <dbReference type="ARBA" id="ARBA00004141"/>
    </source>
</evidence>
<evidence type="ECO:0000256" key="2">
    <source>
        <dbReference type="ARBA" id="ARBA00022692"/>
    </source>
</evidence>
<feature type="transmembrane region" description="Helical" evidence="7">
    <location>
        <begin position="144"/>
        <end position="161"/>
    </location>
</feature>
<dbReference type="Pfam" id="PF00005">
    <property type="entry name" value="ABC_tran"/>
    <property type="match status" value="1"/>
</dbReference>
<comment type="caution">
    <text evidence="10">The sequence shown here is derived from an EMBL/GenBank/DDBJ whole genome shotgun (WGS) entry which is preliminary data.</text>
</comment>
<dbReference type="GO" id="GO:0140359">
    <property type="term" value="F:ABC-type transporter activity"/>
    <property type="evidence" value="ECO:0007669"/>
    <property type="project" value="InterPro"/>
</dbReference>
<keyword evidence="2 7" id="KW-0812">Transmembrane</keyword>
<gene>
    <name evidence="10" type="ORF">ASJ81_04220</name>
</gene>
<dbReference type="AlphaFoldDB" id="A0A2A2HUG2"/>
<evidence type="ECO:0000313" key="11">
    <source>
        <dbReference type="Proteomes" id="UP000218164"/>
    </source>
</evidence>
<feature type="transmembrane region" description="Helical" evidence="7">
    <location>
        <begin position="279"/>
        <end position="309"/>
    </location>
</feature>
<dbReference type="PANTHER" id="PTHR24221">
    <property type="entry name" value="ATP-BINDING CASSETTE SUB-FAMILY B"/>
    <property type="match status" value="1"/>
</dbReference>
<dbReference type="InterPro" id="IPR036640">
    <property type="entry name" value="ABC1_TM_sf"/>
</dbReference>
<dbReference type="GO" id="GO:0005524">
    <property type="term" value="F:ATP binding"/>
    <property type="evidence" value="ECO:0007669"/>
    <property type="project" value="UniProtKB-KW"/>
</dbReference>
<evidence type="ECO:0000256" key="7">
    <source>
        <dbReference type="SAM" id="Phobius"/>
    </source>
</evidence>
<dbReference type="PROSITE" id="PS00211">
    <property type="entry name" value="ABC_TRANSPORTER_1"/>
    <property type="match status" value="1"/>
</dbReference>
<dbReference type="InterPro" id="IPR039421">
    <property type="entry name" value="Type_1_exporter"/>
</dbReference>
<evidence type="ECO:0000256" key="4">
    <source>
        <dbReference type="ARBA" id="ARBA00022840"/>
    </source>
</evidence>
<feature type="transmembrane region" description="Helical" evidence="7">
    <location>
        <begin position="20"/>
        <end position="42"/>
    </location>
</feature>
<dbReference type="CDD" id="cd07346">
    <property type="entry name" value="ABC_6TM_exporters"/>
    <property type="match status" value="1"/>
</dbReference>
<reference evidence="10 11" key="1">
    <citation type="journal article" date="2017" name="BMC Genomics">
        <title>Genomic analysis of methanogenic archaea reveals a shift towards energy conservation.</title>
        <authorList>
            <person name="Gilmore S.P."/>
            <person name="Henske J.K."/>
            <person name="Sexton J.A."/>
            <person name="Solomon K.V."/>
            <person name="Seppala S."/>
            <person name="Yoo J.I."/>
            <person name="Huyett L.M."/>
            <person name="Pressman A."/>
            <person name="Cogan J.Z."/>
            <person name="Kivenson V."/>
            <person name="Peng X."/>
            <person name="Tan Y."/>
            <person name="Valentine D.L."/>
            <person name="O'Malley M.A."/>
        </authorList>
    </citation>
    <scope>NUCLEOTIDE SEQUENCE [LARGE SCALE GENOMIC DNA]</scope>
    <source>
        <strain evidence="10 11">MC-15</strain>
    </source>
</reference>
<dbReference type="GO" id="GO:0016020">
    <property type="term" value="C:membrane"/>
    <property type="evidence" value="ECO:0007669"/>
    <property type="project" value="UniProtKB-SubCell"/>
</dbReference>
<dbReference type="RefSeq" id="WP_095644040.1">
    <property type="nucleotide sequence ID" value="NZ_LMVP01000124.1"/>
</dbReference>
<dbReference type="InterPro" id="IPR003439">
    <property type="entry name" value="ABC_transporter-like_ATP-bd"/>
</dbReference>
<dbReference type="GO" id="GO:0016887">
    <property type="term" value="F:ATP hydrolysis activity"/>
    <property type="evidence" value="ECO:0007669"/>
    <property type="project" value="InterPro"/>
</dbReference>
<dbReference type="InterPro" id="IPR003593">
    <property type="entry name" value="AAA+_ATPase"/>
</dbReference>
<feature type="transmembrane region" description="Helical" evidence="7">
    <location>
        <begin position="167"/>
        <end position="183"/>
    </location>
</feature>
<proteinExistence type="predicted"/>
<accession>A0A2A2HUG2</accession>
<name>A0A2A2HUG2_9EURY</name>
<dbReference type="SUPFAM" id="SSF52540">
    <property type="entry name" value="P-loop containing nucleoside triphosphate hydrolases"/>
    <property type="match status" value="1"/>
</dbReference>
<dbReference type="OrthoDB" id="121502at2157"/>
<dbReference type="EMBL" id="LMVP01000124">
    <property type="protein sequence ID" value="PAV13107.1"/>
    <property type="molecule type" value="Genomic_DNA"/>
</dbReference>
<dbReference type="PANTHER" id="PTHR24221:SF397">
    <property type="entry name" value="ABC TRANSPORTER, ATP-BINDING TRANSMEMBRANE PROTEIN"/>
    <property type="match status" value="1"/>
</dbReference>
<evidence type="ECO:0000259" key="8">
    <source>
        <dbReference type="PROSITE" id="PS50893"/>
    </source>
</evidence>
<sequence>MLKYFQNNYAMSEKGAKDLLHSIIWTIVMDISFMLPVILGFKFLDEDMSLLLNSSNSQGNSVLYYVIMSGTFFLLMFVIAYFQYDSTYTKIYEESARRRISLAETLRKLPLAFFGKKDIADLSSTIMEDATQIEQQFSHAVPQIYAAMSTVLIIGVMMFFYNWMLSLAVFWVVPVAVLVFYLSRKLQNRMHKELYDVKRDISDNIQEGLDSVYEIKSYNREDAFSRTLNTKLDNYEKFMIKSELLIGAFVNLSYVILKLGLPSVILVGAYLLSTGSIDIFTYLVFLVVTARIYNPIMDALNNFALLLFLNVRIKRMKEMDDMPGQEGKTEFRPKNYDIGFNNVDFSYQDSVQTLKNVNFTAKQGDVTALIGPSGGGKSTVAKLSARFWDIDKGTITLGGEDISLVDPETLLKNYSIVFQDVTLFNSSVMDNIRLGKKDATDEEVMKAAQLAQCDEFVKKLPQGYDTLIGENGERLSGGERQRISIARAILKDAPIILLDEATASLDAENESKIQKALSELIKNKTVLIIAHRMRTVLGADKIVVIKDGVIAETGTPLELKEKQGIFSSMLKAQYQSI</sequence>
<dbReference type="FunFam" id="3.40.50.300:FF:000218">
    <property type="entry name" value="Multidrug ABC transporter ATP-binding protein"/>
    <property type="match status" value="1"/>
</dbReference>
<dbReference type="Pfam" id="PF00664">
    <property type="entry name" value="ABC_membrane"/>
    <property type="match status" value="1"/>
</dbReference>
<feature type="transmembrane region" description="Helical" evidence="7">
    <location>
        <begin position="244"/>
        <end position="273"/>
    </location>
</feature>
<dbReference type="PROSITE" id="PS50929">
    <property type="entry name" value="ABC_TM1F"/>
    <property type="match status" value="1"/>
</dbReference>
<keyword evidence="6 7" id="KW-0472">Membrane</keyword>
<organism evidence="10 11">
    <name type="scientific">Methanosarcina spelaei</name>
    <dbReference type="NCBI Taxonomy" id="1036679"/>
    <lineage>
        <taxon>Archaea</taxon>
        <taxon>Methanobacteriati</taxon>
        <taxon>Methanobacteriota</taxon>
        <taxon>Stenosarchaea group</taxon>
        <taxon>Methanomicrobia</taxon>
        <taxon>Methanosarcinales</taxon>
        <taxon>Methanosarcinaceae</taxon>
        <taxon>Methanosarcina</taxon>
    </lineage>
</organism>
<feature type="transmembrane region" description="Helical" evidence="7">
    <location>
        <begin position="62"/>
        <end position="82"/>
    </location>
</feature>
<dbReference type="PROSITE" id="PS50893">
    <property type="entry name" value="ABC_TRANSPORTER_2"/>
    <property type="match status" value="1"/>
</dbReference>
<protein>
    <submittedName>
        <fullName evidence="10">ABC transporter ATP-binding protein</fullName>
    </submittedName>
</protein>
<evidence type="ECO:0000259" key="9">
    <source>
        <dbReference type="PROSITE" id="PS50929"/>
    </source>
</evidence>
<keyword evidence="3" id="KW-0547">Nucleotide-binding</keyword>
<keyword evidence="5 7" id="KW-1133">Transmembrane helix</keyword>
<dbReference type="Gene3D" id="3.40.50.300">
    <property type="entry name" value="P-loop containing nucleotide triphosphate hydrolases"/>
    <property type="match status" value="1"/>
</dbReference>
<dbReference type="SUPFAM" id="SSF90123">
    <property type="entry name" value="ABC transporter transmembrane region"/>
    <property type="match status" value="1"/>
</dbReference>
<dbReference type="GO" id="GO:0034040">
    <property type="term" value="F:ATPase-coupled lipid transmembrane transporter activity"/>
    <property type="evidence" value="ECO:0007669"/>
    <property type="project" value="TreeGrafter"/>
</dbReference>
<evidence type="ECO:0000313" key="10">
    <source>
        <dbReference type="EMBL" id="PAV13107.1"/>
    </source>
</evidence>
<keyword evidence="4 10" id="KW-0067">ATP-binding</keyword>
<dbReference type="InterPro" id="IPR027417">
    <property type="entry name" value="P-loop_NTPase"/>
</dbReference>
<dbReference type="Gene3D" id="1.20.1560.10">
    <property type="entry name" value="ABC transporter type 1, transmembrane domain"/>
    <property type="match status" value="1"/>
</dbReference>
<dbReference type="InterPro" id="IPR011527">
    <property type="entry name" value="ABC1_TM_dom"/>
</dbReference>
<keyword evidence="11" id="KW-1185">Reference proteome</keyword>
<dbReference type="InterPro" id="IPR017871">
    <property type="entry name" value="ABC_transporter-like_CS"/>
</dbReference>